<gene>
    <name evidence="2" type="ORF">ACFQ3Q_03750</name>
</gene>
<feature type="domain" description="Lipid/polyisoprenoid-binding YceI-like" evidence="1">
    <location>
        <begin position="56"/>
        <end position="179"/>
    </location>
</feature>
<dbReference type="EMBL" id="JBHTLI010000001">
    <property type="protein sequence ID" value="MFD1094853.1"/>
    <property type="molecule type" value="Genomic_DNA"/>
</dbReference>
<dbReference type="InterPro" id="IPR036761">
    <property type="entry name" value="TTHA0802/YceI-like_sf"/>
</dbReference>
<protein>
    <submittedName>
        <fullName evidence="2">YceI family protein</fullName>
    </submittedName>
</protein>
<dbReference type="RefSeq" id="WP_380743060.1">
    <property type="nucleotide sequence ID" value="NZ_JBHTLI010000001.1"/>
</dbReference>
<proteinExistence type="predicted"/>
<dbReference type="Proteomes" id="UP001597131">
    <property type="component" value="Unassembled WGS sequence"/>
</dbReference>
<keyword evidence="3" id="KW-1185">Reference proteome</keyword>
<dbReference type="Gene3D" id="2.40.128.110">
    <property type="entry name" value="Lipid/polyisoprenoid-binding, YceI-like"/>
    <property type="match status" value="1"/>
</dbReference>
<dbReference type="InterPro" id="IPR007372">
    <property type="entry name" value="Lipid/polyisoprenoid-bd_YceI"/>
</dbReference>
<evidence type="ECO:0000259" key="1">
    <source>
        <dbReference type="Pfam" id="PF04264"/>
    </source>
</evidence>
<reference evidence="3" key="1">
    <citation type="journal article" date="2019" name="Int. J. Syst. Evol. Microbiol.">
        <title>The Global Catalogue of Microorganisms (GCM) 10K type strain sequencing project: providing services to taxonomists for standard genome sequencing and annotation.</title>
        <authorList>
            <consortium name="The Broad Institute Genomics Platform"/>
            <consortium name="The Broad Institute Genome Sequencing Center for Infectious Disease"/>
            <person name="Wu L."/>
            <person name="Ma J."/>
        </authorList>
    </citation>
    <scope>NUCLEOTIDE SEQUENCE [LARGE SCALE GENOMIC DNA]</scope>
    <source>
        <strain evidence="3">CCUG 64793</strain>
    </source>
</reference>
<sequence length="183" mass="20955">MKKLPYIVLFLTLISFPEYLRAQTYYQTTDAYVSFYSSAPVEDIQAESEQGVSVVNIKTGEISFQVRIRSFDFPKELMEEHFNENYMESAKYPKAIFKGKAAEPINKSSGNQDIVFEGVFSVHGVEQKRKIPATIKFNGDQMLLKSKFNVAVKDHDIKIPRLLWQNIAEVIEVTVNANFKSID</sequence>
<name>A0ABW3NMF1_9FLAO</name>
<accession>A0ABW3NMF1</accession>
<comment type="caution">
    <text evidence="2">The sequence shown here is derived from an EMBL/GenBank/DDBJ whole genome shotgun (WGS) entry which is preliminary data.</text>
</comment>
<evidence type="ECO:0000313" key="2">
    <source>
        <dbReference type="EMBL" id="MFD1094853.1"/>
    </source>
</evidence>
<evidence type="ECO:0000313" key="3">
    <source>
        <dbReference type="Proteomes" id="UP001597131"/>
    </source>
</evidence>
<organism evidence="2 3">
    <name type="scientific">Salegentibacter chungangensis</name>
    <dbReference type="NCBI Taxonomy" id="1335724"/>
    <lineage>
        <taxon>Bacteria</taxon>
        <taxon>Pseudomonadati</taxon>
        <taxon>Bacteroidota</taxon>
        <taxon>Flavobacteriia</taxon>
        <taxon>Flavobacteriales</taxon>
        <taxon>Flavobacteriaceae</taxon>
        <taxon>Salegentibacter</taxon>
    </lineage>
</organism>
<dbReference type="SUPFAM" id="SSF101874">
    <property type="entry name" value="YceI-like"/>
    <property type="match status" value="1"/>
</dbReference>
<dbReference type="Pfam" id="PF04264">
    <property type="entry name" value="YceI"/>
    <property type="match status" value="1"/>
</dbReference>